<feature type="transmembrane region" description="Helical" evidence="7">
    <location>
        <begin position="334"/>
        <end position="356"/>
    </location>
</feature>
<feature type="transmembrane region" description="Helical" evidence="7">
    <location>
        <begin position="94"/>
        <end position="113"/>
    </location>
</feature>
<evidence type="ECO:0000256" key="5">
    <source>
        <dbReference type="ARBA" id="ARBA00023136"/>
    </source>
</evidence>
<dbReference type="SUPFAM" id="SSF103473">
    <property type="entry name" value="MFS general substrate transporter"/>
    <property type="match status" value="1"/>
</dbReference>
<dbReference type="InterPro" id="IPR020846">
    <property type="entry name" value="MFS_dom"/>
</dbReference>
<dbReference type="GO" id="GO:0005351">
    <property type="term" value="F:carbohydrate:proton symporter activity"/>
    <property type="evidence" value="ECO:0007669"/>
    <property type="project" value="TreeGrafter"/>
</dbReference>
<feature type="domain" description="Major facilitator superfamily (MFS) profile" evidence="8">
    <location>
        <begin position="22"/>
        <end position="460"/>
    </location>
</feature>
<comment type="similarity">
    <text evidence="2">Belongs to the major facilitator superfamily. Sugar transporter (TC 2.A.1.1) family.</text>
</comment>
<dbReference type="PROSITE" id="PS50850">
    <property type="entry name" value="MFS"/>
    <property type="match status" value="1"/>
</dbReference>
<evidence type="ECO:0000259" key="8">
    <source>
        <dbReference type="PROSITE" id="PS50850"/>
    </source>
</evidence>
<evidence type="ECO:0000256" key="2">
    <source>
        <dbReference type="ARBA" id="ARBA00010992"/>
    </source>
</evidence>
<dbReference type="PANTHER" id="PTHR48022:SF27">
    <property type="entry name" value="MAJOR FACILITATOR SUPERFAMILY (MFS) PROFILE DOMAIN-CONTAINING PROTEIN"/>
    <property type="match status" value="1"/>
</dbReference>
<evidence type="ECO:0000256" key="6">
    <source>
        <dbReference type="SAM" id="MobiDB-lite"/>
    </source>
</evidence>
<feature type="transmembrane region" description="Helical" evidence="7">
    <location>
        <begin position="152"/>
        <end position="175"/>
    </location>
</feature>
<dbReference type="OrthoDB" id="6612291at2759"/>
<feature type="transmembrane region" description="Helical" evidence="7">
    <location>
        <begin position="19"/>
        <end position="44"/>
    </location>
</feature>
<feature type="transmembrane region" description="Helical" evidence="7">
    <location>
        <begin position="368"/>
        <end position="391"/>
    </location>
</feature>
<protein>
    <recommendedName>
        <fullName evidence="8">Major facilitator superfamily (MFS) profile domain-containing protein</fullName>
    </recommendedName>
</protein>
<dbReference type="RefSeq" id="XP_040672201.1">
    <property type="nucleotide sequence ID" value="XM_040808409.1"/>
</dbReference>
<dbReference type="PROSITE" id="PS00216">
    <property type="entry name" value="SUGAR_TRANSPORT_1"/>
    <property type="match status" value="1"/>
</dbReference>
<sequence>MTASAPGGHTRRLFHNPILLINCVVCSIAFFCYGYDGSVISGVLENPPFQRTMTSSGSLSAGQLSVITSVPVVGVILGLPPLVFFADRFGRPKIMLVSCVIVAVGSAVQTAGFNIPTMVVGRAIAYAGIYTLLVLSPVLLAELSPPEIRGRVVSLSIVLINVASVVSAGVNWAYSTTPSDVAFRVPLGLQCVFPVLIGLGLYFVHESPTFHLINSQNDKALCSLRRLRKPFSGTEIQTEFEMLQMQSSLAKQDAEIPWKELFKGTNLRRTLLSLSIPNFQMLSGNLFATNYATVFLSQINSSTDPFLLVLALNILALGGAVTGLFLVDLVGRRTLALTTFVVLFLINLSVGVLGLYNNGTNEQISKAIAAFCLMFGFFFGSGFGPLAYVVPSEFPTARLRNKCTALTFMTVAVFSLVVALVLPYISQPDSGNLGAKTYLLFAGWMLMCIIVTFFWFPEVKGRSPAEIDHMFEAKVPARKFKTYVCPIEAATTASLEKDEKEEKEGTGVSHMDYA</sequence>
<keyword evidence="10" id="KW-1185">Reference proteome</keyword>
<dbReference type="Proteomes" id="UP000184073">
    <property type="component" value="Unassembled WGS sequence"/>
</dbReference>
<evidence type="ECO:0000256" key="1">
    <source>
        <dbReference type="ARBA" id="ARBA00004141"/>
    </source>
</evidence>
<comment type="subcellular location">
    <subcellularLocation>
        <location evidence="1">Membrane</location>
        <topology evidence="1">Multi-pass membrane protein</topology>
    </subcellularLocation>
</comment>
<dbReference type="InterPro" id="IPR005828">
    <property type="entry name" value="MFS_sugar_transport-like"/>
</dbReference>
<keyword evidence="5 7" id="KW-0472">Membrane</keyword>
<feature type="transmembrane region" description="Helical" evidence="7">
    <location>
        <begin position="306"/>
        <end position="327"/>
    </location>
</feature>
<dbReference type="Pfam" id="PF00083">
    <property type="entry name" value="Sugar_tr"/>
    <property type="match status" value="1"/>
</dbReference>
<dbReference type="InterPro" id="IPR050360">
    <property type="entry name" value="MFS_Sugar_Transporters"/>
</dbReference>
<keyword evidence="3 7" id="KW-0812">Transmembrane</keyword>
<dbReference type="InterPro" id="IPR036259">
    <property type="entry name" value="MFS_trans_sf"/>
</dbReference>
<feature type="transmembrane region" description="Helical" evidence="7">
    <location>
        <begin position="271"/>
        <end position="294"/>
    </location>
</feature>
<feature type="compositionally biased region" description="Basic and acidic residues" evidence="6">
    <location>
        <begin position="495"/>
        <end position="505"/>
    </location>
</feature>
<feature type="transmembrane region" description="Helical" evidence="7">
    <location>
        <begin position="181"/>
        <end position="204"/>
    </location>
</feature>
<feature type="transmembrane region" description="Helical" evidence="7">
    <location>
        <begin position="64"/>
        <end position="85"/>
    </location>
</feature>
<dbReference type="InterPro" id="IPR005829">
    <property type="entry name" value="Sugar_transporter_CS"/>
</dbReference>
<evidence type="ECO:0000256" key="4">
    <source>
        <dbReference type="ARBA" id="ARBA00022989"/>
    </source>
</evidence>
<proteinExistence type="inferred from homology"/>
<dbReference type="AlphaFoldDB" id="A0A1L9PY13"/>
<name>A0A1L9PY13_ASPVE</name>
<dbReference type="EMBL" id="KV878135">
    <property type="protein sequence ID" value="OJJ06439.1"/>
    <property type="molecule type" value="Genomic_DNA"/>
</dbReference>
<evidence type="ECO:0000256" key="3">
    <source>
        <dbReference type="ARBA" id="ARBA00022692"/>
    </source>
</evidence>
<feature type="transmembrane region" description="Helical" evidence="7">
    <location>
        <begin position="437"/>
        <end position="456"/>
    </location>
</feature>
<reference evidence="10" key="1">
    <citation type="journal article" date="2017" name="Genome Biol.">
        <title>Comparative genomics reveals high biological diversity and specific adaptations in the industrially and medically important fungal genus Aspergillus.</title>
        <authorList>
            <person name="de Vries R.P."/>
            <person name="Riley R."/>
            <person name="Wiebenga A."/>
            <person name="Aguilar-Osorio G."/>
            <person name="Amillis S."/>
            <person name="Uchima C.A."/>
            <person name="Anderluh G."/>
            <person name="Asadollahi M."/>
            <person name="Askin M."/>
            <person name="Barry K."/>
            <person name="Battaglia E."/>
            <person name="Bayram O."/>
            <person name="Benocci T."/>
            <person name="Braus-Stromeyer S.A."/>
            <person name="Caldana C."/>
            <person name="Canovas D."/>
            <person name="Cerqueira G.C."/>
            <person name="Chen F."/>
            <person name="Chen W."/>
            <person name="Choi C."/>
            <person name="Clum A."/>
            <person name="Dos Santos R.A."/>
            <person name="Damasio A.R."/>
            <person name="Diallinas G."/>
            <person name="Emri T."/>
            <person name="Fekete E."/>
            <person name="Flipphi M."/>
            <person name="Freyberg S."/>
            <person name="Gallo A."/>
            <person name="Gournas C."/>
            <person name="Habgood R."/>
            <person name="Hainaut M."/>
            <person name="Harispe M.L."/>
            <person name="Henrissat B."/>
            <person name="Hilden K.S."/>
            <person name="Hope R."/>
            <person name="Hossain A."/>
            <person name="Karabika E."/>
            <person name="Karaffa L."/>
            <person name="Karanyi Z."/>
            <person name="Krasevec N."/>
            <person name="Kuo A."/>
            <person name="Kusch H."/>
            <person name="LaButti K."/>
            <person name="Lagendijk E.L."/>
            <person name="Lapidus A."/>
            <person name="Levasseur A."/>
            <person name="Lindquist E."/>
            <person name="Lipzen A."/>
            <person name="Logrieco A.F."/>
            <person name="MacCabe A."/>
            <person name="Maekelae M.R."/>
            <person name="Malavazi I."/>
            <person name="Melin P."/>
            <person name="Meyer V."/>
            <person name="Mielnichuk N."/>
            <person name="Miskei M."/>
            <person name="Molnar A.P."/>
            <person name="Mule G."/>
            <person name="Ngan C.Y."/>
            <person name="Orejas M."/>
            <person name="Orosz E."/>
            <person name="Ouedraogo J.P."/>
            <person name="Overkamp K.M."/>
            <person name="Park H.-S."/>
            <person name="Perrone G."/>
            <person name="Piumi F."/>
            <person name="Punt P.J."/>
            <person name="Ram A.F."/>
            <person name="Ramon A."/>
            <person name="Rauscher S."/>
            <person name="Record E."/>
            <person name="Riano-Pachon D.M."/>
            <person name="Robert V."/>
            <person name="Roehrig J."/>
            <person name="Ruller R."/>
            <person name="Salamov A."/>
            <person name="Salih N.S."/>
            <person name="Samson R.A."/>
            <person name="Sandor E."/>
            <person name="Sanguinetti M."/>
            <person name="Schuetze T."/>
            <person name="Sepcic K."/>
            <person name="Shelest E."/>
            <person name="Sherlock G."/>
            <person name="Sophianopoulou V."/>
            <person name="Squina F.M."/>
            <person name="Sun H."/>
            <person name="Susca A."/>
            <person name="Todd R.B."/>
            <person name="Tsang A."/>
            <person name="Unkles S.E."/>
            <person name="van de Wiele N."/>
            <person name="van Rossen-Uffink D."/>
            <person name="Oliveira J.V."/>
            <person name="Vesth T.C."/>
            <person name="Visser J."/>
            <person name="Yu J.-H."/>
            <person name="Zhou M."/>
            <person name="Andersen M.R."/>
            <person name="Archer D.B."/>
            <person name="Baker S.E."/>
            <person name="Benoit I."/>
            <person name="Brakhage A.A."/>
            <person name="Braus G.H."/>
            <person name="Fischer R."/>
            <person name="Frisvad J.C."/>
            <person name="Goldman G.H."/>
            <person name="Houbraken J."/>
            <person name="Oakley B."/>
            <person name="Pocsi I."/>
            <person name="Scazzocchio C."/>
            <person name="Seiboth B."/>
            <person name="vanKuyk P.A."/>
            <person name="Wortman J."/>
            <person name="Dyer P.S."/>
            <person name="Grigoriev I.V."/>
        </authorList>
    </citation>
    <scope>NUCLEOTIDE SEQUENCE [LARGE SCALE GENOMIC DNA]</scope>
    <source>
        <strain evidence="10">CBS 583.65</strain>
    </source>
</reference>
<evidence type="ECO:0000256" key="7">
    <source>
        <dbReference type="SAM" id="Phobius"/>
    </source>
</evidence>
<dbReference type="PANTHER" id="PTHR48022">
    <property type="entry name" value="PLASTIDIC GLUCOSE TRANSPORTER 4"/>
    <property type="match status" value="1"/>
</dbReference>
<dbReference type="GeneID" id="63723920"/>
<accession>A0A1L9PY13</accession>
<feature type="region of interest" description="Disordered" evidence="6">
    <location>
        <begin position="495"/>
        <end position="514"/>
    </location>
</feature>
<dbReference type="Gene3D" id="1.20.1250.20">
    <property type="entry name" value="MFS general substrate transporter like domains"/>
    <property type="match status" value="1"/>
</dbReference>
<organism evidence="9 10">
    <name type="scientific">Aspergillus versicolor CBS 583.65</name>
    <dbReference type="NCBI Taxonomy" id="1036611"/>
    <lineage>
        <taxon>Eukaryota</taxon>
        <taxon>Fungi</taxon>
        <taxon>Dikarya</taxon>
        <taxon>Ascomycota</taxon>
        <taxon>Pezizomycotina</taxon>
        <taxon>Eurotiomycetes</taxon>
        <taxon>Eurotiomycetidae</taxon>
        <taxon>Eurotiales</taxon>
        <taxon>Aspergillaceae</taxon>
        <taxon>Aspergillus</taxon>
        <taxon>Aspergillus subgen. Nidulantes</taxon>
    </lineage>
</organism>
<gene>
    <name evidence="9" type="ORF">ASPVEDRAFT_154479</name>
</gene>
<dbReference type="GO" id="GO:0016020">
    <property type="term" value="C:membrane"/>
    <property type="evidence" value="ECO:0007669"/>
    <property type="project" value="UniProtKB-SubCell"/>
</dbReference>
<feature type="transmembrane region" description="Helical" evidence="7">
    <location>
        <begin position="119"/>
        <end position="140"/>
    </location>
</feature>
<feature type="transmembrane region" description="Helical" evidence="7">
    <location>
        <begin position="403"/>
        <end position="425"/>
    </location>
</feature>
<keyword evidence="4 7" id="KW-1133">Transmembrane helix</keyword>
<dbReference type="VEuPathDB" id="FungiDB:ASPVEDRAFT_154479"/>
<evidence type="ECO:0000313" key="10">
    <source>
        <dbReference type="Proteomes" id="UP000184073"/>
    </source>
</evidence>
<evidence type="ECO:0000313" key="9">
    <source>
        <dbReference type="EMBL" id="OJJ06439.1"/>
    </source>
</evidence>